<reference evidence="9 10" key="1">
    <citation type="submission" date="2016-10" db="EMBL/GenBank/DDBJ databases">
        <authorList>
            <person name="de Groot N.N."/>
        </authorList>
    </citation>
    <scope>NUCLEOTIDE SEQUENCE [LARGE SCALE GENOMIC DNA]</scope>
    <source>
        <strain evidence="9 10">DSM 26915</strain>
    </source>
</reference>
<feature type="transmembrane region" description="Helical" evidence="7">
    <location>
        <begin position="55"/>
        <end position="81"/>
    </location>
</feature>
<organism evidence="9 10">
    <name type="scientific">Thalassococcus halodurans</name>
    <dbReference type="NCBI Taxonomy" id="373675"/>
    <lineage>
        <taxon>Bacteria</taxon>
        <taxon>Pseudomonadati</taxon>
        <taxon>Pseudomonadota</taxon>
        <taxon>Alphaproteobacteria</taxon>
        <taxon>Rhodobacterales</taxon>
        <taxon>Roseobacteraceae</taxon>
        <taxon>Thalassococcus</taxon>
    </lineage>
</organism>
<evidence type="ECO:0000256" key="7">
    <source>
        <dbReference type="SAM" id="Phobius"/>
    </source>
</evidence>
<evidence type="ECO:0000256" key="5">
    <source>
        <dbReference type="ARBA" id="ARBA00022989"/>
    </source>
</evidence>
<keyword evidence="5 7" id="KW-1133">Transmembrane helix</keyword>
<evidence type="ECO:0000256" key="3">
    <source>
        <dbReference type="ARBA" id="ARBA00022692"/>
    </source>
</evidence>
<evidence type="ECO:0000259" key="8">
    <source>
        <dbReference type="Pfam" id="PF02683"/>
    </source>
</evidence>
<dbReference type="Pfam" id="PF02683">
    <property type="entry name" value="DsbD_TM"/>
    <property type="match status" value="1"/>
</dbReference>
<protein>
    <submittedName>
        <fullName evidence="9">Cytochrome c-type biogenesis protein</fullName>
    </submittedName>
</protein>
<feature type="transmembrane region" description="Helical" evidence="7">
    <location>
        <begin position="212"/>
        <end position="232"/>
    </location>
</feature>
<dbReference type="InterPro" id="IPR051790">
    <property type="entry name" value="Cytochrome_c-biogenesis_DsbD"/>
</dbReference>
<dbReference type="RefSeq" id="WP_103910082.1">
    <property type="nucleotide sequence ID" value="NZ_FNUZ01000002.1"/>
</dbReference>
<evidence type="ECO:0000256" key="6">
    <source>
        <dbReference type="ARBA" id="ARBA00023136"/>
    </source>
</evidence>
<dbReference type="EMBL" id="FNUZ01000002">
    <property type="protein sequence ID" value="SEG08493.1"/>
    <property type="molecule type" value="Genomic_DNA"/>
</dbReference>
<evidence type="ECO:0000256" key="1">
    <source>
        <dbReference type="ARBA" id="ARBA00004141"/>
    </source>
</evidence>
<proteinExistence type="inferred from homology"/>
<keyword evidence="10" id="KW-1185">Reference proteome</keyword>
<dbReference type="PANTHER" id="PTHR31272">
    <property type="entry name" value="CYTOCHROME C-TYPE BIOGENESIS PROTEIN HI_1454-RELATED"/>
    <property type="match status" value="1"/>
</dbReference>
<feature type="transmembrane region" description="Helical" evidence="7">
    <location>
        <begin position="6"/>
        <end position="34"/>
    </location>
</feature>
<comment type="similarity">
    <text evidence="2">Belongs to the DsbD family.</text>
</comment>
<feature type="transmembrane region" description="Helical" evidence="7">
    <location>
        <begin position="172"/>
        <end position="191"/>
    </location>
</feature>
<keyword evidence="6 7" id="KW-0472">Membrane</keyword>
<evidence type="ECO:0000256" key="2">
    <source>
        <dbReference type="ARBA" id="ARBA00006143"/>
    </source>
</evidence>
<keyword evidence="3 7" id="KW-0812">Transmembrane</keyword>
<name>A0A1H5XA24_9RHOB</name>
<dbReference type="InterPro" id="IPR003834">
    <property type="entry name" value="Cyt_c_assmbl_TM_dom"/>
</dbReference>
<keyword evidence="4" id="KW-0201">Cytochrome c-type biogenesis</keyword>
<dbReference type="Proteomes" id="UP000236752">
    <property type="component" value="Unassembled WGS sequence"/>
</dbReference>
<sequence length="243" mass="26464">MFDVTLMGALFAGLLSFLSPCILPIVPFYLSYLAGAGMQTLQEDAPLDPAVQRRAVIASLFFAAGIMTIFIGLGATATVFGQVVREWFDVLRWIAAAIIIAMGLHFLGVIRIGILYRQFGNSMGDTKPTSYLGAYVIGLAFAFGWTPCVGPVLAAILFMAGAQDSVSEGMRLLFVYALGMTAPFVLAAMFIKPFLRWMRGFRRHLGKIEKAMGILLIVFGILIATNMMNWIANAMLAFWPSIG</sequence>
<accession>A0A1H5XA24</accession>
<evidence type="ECO:0000256" key="4">
    <source>
        <dbReference type="ARBA" id="ARBA00022748"/>
    </source>
</evidence>
<feature type="transmembrane region" description="Helical" evidence="7">
    <location>
        <begin position="135"/>
        <end position="160"/>
    </location>
</feature>
<comment type="subcellular location">
    <subcellularLocation>
        <location evidence="1">Membrane</location>
        <topology evidence="1">Multi-pass membrane protein</topology>
    </subcellularLocation>
</comment>
<dbReference type="AlphaFoldDB" id="A0A1H5XA24"/>
<evidence type="ECO:0000313" key="10">
    <source>
        <dbReference type="Proteomes" id="UP000236752"/>
    </source>
</evidence>
<dbReference type="OrthoDB" id="9803065at2"/>
<feature type="domain" description="Cytochrome C biogenesis protein transmembrane" evidence="8">
    <location>
        <begin position="5"/>
        <end position="222"/>
    </location>
</feature>
<evidence type="ECO:0000313" key="9">
    <source>
        <dbReference type="EMBL" id="SEG08493.1"/>
    </source>
</evidence>
<dbReference type="GO" id="GO:0016020">
    <property type="term" value="C:membrane"/>
    <property type="evidence" value="ECO:0007669"/>
    <property type="project" value="UniProtKB-SubCell"/>
</dbReference>
<feature type="transmembrane region" description="Helical" evidence="7">
    <location>
        <begin position="93"/>
        <end position="114"/>
    </location>
</feature>
<dbReference type="PANTHER" id="PTHR31272:SF4">
    <property type="entry name" value="CYTOCHROME C-TYPE BIOGENESIS PROTEIN HI_1454-RELATED"/>
    <property type="match status" value="1"/>
</dbReference>
<gene>
    <name evidence="9" type="ORF">SAMN04488045_1784</name>
</gene>
<dbReference type="GO" id="GO:0017004">
    <property type="term" value="P:cytochrome complex assembly"/>
    <property type="evidence" value="ECO:0007669"/>
    <property type="project" value="UniProtKB-KW"/>
</dbReference>